<proteinExistence type="predicted"/>
<feature type="non-terminal residue" evidence="2">
    <location>
        <position position="1"/>
    </location>
</feature>
<dbReference type="EMBL" id="BARW01041890">
    <property type="protein sequence ID" value="GAJ18773.1"/>
    <property type="molecule type" value="Genomic_DNA"/>
</dbReference>
<evidence type="ECO:0000256" key="1">
    <source>
        <dbReference type="SAM" id="MobiDB-lite"/>
    </source>
</evidence>
<feature type="region of interest" description="Disordered" evidence="1">
    <location>
        <begin position="14"/>
        <end position="35"/>
    </location>
</feature>
<organism evidence="2">
    <name type="scientific">marine sediment metagenome</name>
    <dbReference type="NCBI Taxonomy" id="412755"/>
    <lineage>
        <taxon>unclassified sequences</taxon>
        <taxon>metagenomes</taxon>
        <taxon>ecological metagenomes</taxon>
    </lineage>
</organism>
<reference evidence="2" key="1">
    <citation type="journal article" date="2014" name="Front. Microbiol.">
        <title>High frequency of phylogenetically diverse reductive dehalogenase-homologous genes in deep subseafloor sedimentary metagenomes.</title>
        <authorList>
            <person name="Kawai M."/>
            <person name="Futagami T."/>
            <person name="Toyoda A."/>
            <person name="Takaki Y."/>
            <person name="Nishi S."/>
            <person name="Hori S."/>
            <person name="Arai W."/>
            <person name="Tsubouchi T."/>
            <person name="Morono Y."/>
            <person name="Uchiyama I."/>
            <person name="Ito T."/>
            <person name="Fujiyama A."/>
            <person name="Inagaki F."/>
            <person name="Takami H."/>
        </authorList>
    </citation>
    <scope>NUCLEOTIDE SEQUENCE</scope>
    <source>
        <strain evidence="2">Expedition CK06-06</strain>
    </source>
</reference>
<accession>X1UMS1</accession>
<evidence type="ECO:0000313" key="2">
    <source>
        <dbReference type="EMBL" id="GAJ18773.1"/>
    </source>
</evidence>
<gene>
    <name evidence="2" type="ORF">S12H4_62441</name>
</gene>
<feature type="compositionally biased region" description="Polar residues" evidence="1">
    <location>
        <begin position="14"/>
        <end position="29"/>
    </location>
</feature>
<protein>
    <submittedName>
        <fullName evidence="2">Uncharacterized protein</fullName>
    </submittedName>
</protein>
<name>X1UMS1_9ZZZZ</name>
<comment type="caution">
    <text evidence="2">The sequence shown here is derived from an EMBL/GenBank/DDBJ whole genome shotgun (WGS) entry which is preliminary data.</text>
</comment>
<dbReference type="AlphaFoldDB" id="X1UMS1"/>
<sequence length="35" mass="3732">ALVISASDEAANNNGIYANDIRQPQTATDTRPGRM</sequence>